<feature type="compositionally biased region" description="Low complexity" evidence="1">
    <location>
        <begin position="639"/>
        <end position="652"/>
    </location>
</feature>
<accession>A0A058ZG32</accession>
<dbReference type="Gene3D" id="3.40.50.10330">
    <property type="entry name" value="Probable inorganic polyphosphate/atp-NAD kinase, domain 1"/>
    <property type="match status" value="1"/>
</dbReference>
<dbReference type="GO" id="GO:0016020">
    <property type="term" value="C:membrane"/>
    <property type="evidence" value="ECO:0007669"/>
    <property type="project" value="TreeGrafter"/>
</dbReference>
<evidence type="ECO:0000259" key="2">
    <source>
        <dbReference type="PROSITE" id="PS50146"/>
    </source>
</evidence>
<sequence length="975" mass="98580">MHGVECDLPAAGPAPAPAPLKTPVSAALAPGDTGLRLSQSSGRSIPAPDPVEGCHPVLVAPVRLANLKHLPKEYRAAFGCAPGSFSSALRSATPSVLANPGLAATAHARPAGGPDRAAASGGPLPLAQDPAFSPAPPGGPGGPSPGCPSAFNGRMYTQVPGVWAAGTPGPTAAGAAAAGLQPGSCVLLLQAGHSRLAIHTLGESPMWRLSRERRHTTCQCPDSSRAPIRTRSQTLPGAGASAGTEAGCPACDDRLLHCTALLPIYFENIYAVTVSGTLPAAGPSAGGGGGGSSGGGGGGPAGSASSSALLSFARRRGSAEVAASASEPFLPGAAGAPGADARVLDIHVLVSRHQCYDQAPDTFSHLAPGKDVSRRFSFVFSTAAECALWQTAIQAAMRRAPMATRSRMCIAGPPLAPGLPFAPPPGPKPRVAATPATLFNGAALLPESLAPRPFVAHLVAAADAPALAGPLADAGRPQDTAFALDEGLLREQAIDPLFAQDLCDIFNRRYRPPPPRRVLCLINPFGGRRKAVQIFRAEVEPMLRLAGLDVTTICHHEPFDLMAVSTLENAGPAGDRQWVTRFSHLTYTYGLVAEIDLLSDQFRVLGPARFHAVAIMRAFVPPSRHYHLAYLPKAEPSTGAAGAAAQASPSSPDRAHLRGTAPPSRSSSTAALAPGSPGGPQHTPGPDPGAESPTDAGAASEPGAAARRPAGPPAMDMAPAADGSASTVNLPPSEADPGGAGSDPEHPGAGADDGGAARAGAAGVDHGPAAGRGSATSSAMAATPLALPLVPGSLLPADGPLECLGHLRSRGWRVLLDGQTPARQPDGRPSSFGILACNVPWISLTDCVAPFASSQDGIIDLLVVHSHNQPPGAGDPGHSPVGPAPTASQLEASFGDRVNLLQSFESGTAYLSPMVEYVHAQALVLLPCEGETERGALAAIDGEGCVCRGVTPRVGPGGGRRAAGGRARVRHSRED</sequence>
<name>A0A058ZG32_FONAL</name>
<feature type="region of interest" description="Disordered" evidence="1">
    <location>
        <begin position="1"/>
        <end position="49"/>
    </location>
</feature>
<feature type="region of interest" description="Disordered" evidence="1">
    <location>
        <begin position="283"/>
        <end position="302"/>
    </location>
</feature>
<evidence type="ECO:0000256" key="1">
    <source>
        <dbReference type="SAM" id="MobiDB-lite"/>
    </source>
</evidence>
<feature type="region of interest" description="Disordered" evidence="1">
    <location>
        <begin position="639"/>
        <end position="776"/>
    </location>
</feature>
<feature type="compositionally biased region" description="Low complexity" evidence="1">
    <location>
        <begin position="661"/>
        <end position="674"/>
    </location>
</feature>
<dbReference type="Gene3D" id="2.60.200.40">
    <property type="match status" value="1"/>
</dbReference>
<feature type="compositionally biased region" description="Pro residues" evidence="1">
    <location>
        <begin position="133"/>
        <end position="146"/>
    </location>
</feature>
<evidence type="ECO:0000313" key="3">
    <source>
        <dbReference type="EMBL" id="KCV72427.1"/>
    </source>
</evidence>
<dbReference type="PROSITE" id="PS50146">
    <property type="entry name" value="DAGK"/>
    <property type="match status" value="1"/>
</dbReference>
<dbReference type="InterPro" id="IPR001206">
    <property type="entry name" value="Diacylglycerol_kinase_cat_dom"/>
</dbReference>
<feature type="domain" description="DAGKc" evidence="2">
    <location>
        <begin position="513"/>
        <end position="552"/>
    </location>
</feature>
<dbReference type="AlphaFoldDB" id="A0A058ZG32"/>
<feature type="compositionally biased region" description="Low complexity" evidence="1">
    <location>
        <begin position="748"/>
        <end position="767"/>
    </location>
</feature>
<feature type="compositionally biased region" description="Low complexity" evidence="1">
    <location>
        <begin position="696"/>
        <end position="725"/>
    </location>
</feature>
<feature type="compositionally biased region" description="Gly residues" evidence="1">
    <location>
        <begin position="284"/>
        <end position="301"/>
    </location>
</feature>
<keyword evidence="4" id="KW-1185">Reference proteome</keyword>
<dbReference type="GO" id="GO:0001727">
    <property type="term" value="F:lipid kinase activity"/>
    <property type="evidence" value="ECO:0007669"/>
    <property type="project" value="TreeGrafter"/>
</dbReference>
<evidence type="ECO:0000313" key="4">
    <source>
        <dbReference type="Proteomes" id="UP000030693"/>
    </source>
</evidence>
<dbReference type="OrthoDB" id="3853857at2759"/>
<dbReference type="InterPro" id="IPR050187">
    <property type="entry name" value="Lipid_Phosphate_FormReg"/>
</dbReference>
<reference evidence="3" key="1">
    <citation type="submission" date="2013-04" db="EMBL/GenBank/DDBJ databases">
        <title>The Genome Sequence of Fonticula alba ATCC 38817.</title>
        <authorList>
            <consortium name="The Broad Institute Genomics Platform"/>
            <person name="Russ C."/>
            <person name="Cuomo C."/>
            <person name="Burger G."/>
            <person name="Gray M.W."/>
            <person name="Holland P.W.H."/>
            <person name="King N."/>
            <person name="Lang F.B.F."/>
            <person name="Roger A.J."/>
            <person name="Ruiz-Trillo I."/>
            <person name="Brown M."/>
            <person name="Walker B."/>
            <person name="Young S."/>
            <person name="Zeng Q."/>
            <person name="Gargeya S."/>
            <person name="Fitzgerald M."/>
            <person name="Haas B."/>
            <person name="Abouelleil A."/>
            <person name="Allen A.W."/>
            <person name="Alvarado L."/>
            <person name="Arachchi H.M."/>
            <person name="Berlin A.M."/>
            <person name="Chapman S.B."/>
            <person name="Gainer-Dewar J."/>
            <person name="Goldberg J."/>
            <person name="Griggs A."/>
            <person name="Gujja S."/>
            <person name="Hansen M."/>
            <person name="Howarth C."/>
            <person name="Imamovic A."/>
            <person name="Ireland A."/>
            <person name="Larimer J."/>
            <person name="McCowan C."/>
            <person name="Murphy C."/>
            <person name="Pearson M."/>
            <person name="Poon T.W."/>
            <person name="Priest M."/>
            <person name="Roberts A."/>
            <person name="Saif S."/>
            <person name="Shea T."/>
            <person name="Sisk P."/>
            <person name="Sykes S."/>
            <person name="Wortman J."/>
            <person name="Nusbaum C."/>
            <person name="Birren B."/>
        </authorList>
    </citation>
    <scope>NUCLEOTIDE SEQUENCE [LARGE SCALE GENOMIC DNA]</scope>
    <source>
        <strain evidence="3">ATCC 38817</strain>
    </source>
</reference>
<gene>
    <name evidence="3" type="ORF">H696_00012</name>
</gene>
<dbReference type="InterPro" id="IPR016064">
    <property type="entry name" value="NAD/diacylglycerol_kinase_sf"/>
</dbReference>
<feature type="region of interest" description="Disordered" evidence="1">
    <location>
        <begin position="868"/>
        <end position="888"/>
    </location>
</feature>
<dbReference type="RefSeq" id="XP_009492128.1">
    <property type="nucleotide sequence ID" value="XM_009493853.1"/>
</dbReference>
<dbReference type="Proteomes" id="UP000030693">
    <property type="component" value="Unassembled WGS sequence"/>
</dbReference>
<dbReference type="GeneID" id="20524737"/>
<proteinExistence type="predicted"/>
<protein>
    <recommendedName>
        <fullName evidence="2">DAGKc domain-containing protein</fullName>
    </recommendedName>
</protein>
<feature type="compositionally biased region" description="Low complexity" evidence="1">
    <location>
        <begin position="107"/>
        <end position="123"/>
    </location>
</feature>
<dbReference type="GO" id="GO:0005737">
    <property type="term" value="C:cytoplasm"/>
    <property type="evidence" value="ECO:0007669"/>
    <property type="project" value="TreeGrafter"/>
</dbReference>
<dbReference type="EMBL" id="KB932201">
    <property type="protein sequence ID" value="KCV72427.1"/>
    <property type="molecule type" value="Genomic_DNA"/>
</dbReference>
<feature type="region of interest" description="Disordered" evidence="1">
    <location>
        <begin position="107"/>
        <end position="151"/>
    </location>
</feature>
<dbReference type="PANTHER" id="PTHR12358:SF31">
    <property type="entry name" value="ACYLGLYCEROL KINASE, MITOCHONDRIAL"/>
    <property type="match status" value="1"/>
</dbReference>
<dbReference type="GO" id="GO:0016773">
    <property type="term" value="F:phosphotransferase activity, alcohol group as acceptor"/>
    <property type="evidence" value="ECO:0007669"/>
    <property type="project" value="UniProtKB-ARBA"/>
</dbReference>
<feature type="region of interest" description="Disordered" evidence="1">
    <location>
        <begin position="218"/>
        <end position="243"/>
    </location>
</feature>
<organism evidence="3">
    <name type="scientific">Fonticula alba</name>
    <name type="common">Slime mold</name>
    <dbReference type="NCBI Taxonomy" id="691883"/>
    <lineage>
        <taxon>Eukaryota</taxon>
        <taxon>Rotosphaerida</taxon>
        <taxon>Fonticulaceae</taxon>
        <taxon>Fonticula</taxon>
    </lineage>
</organism>
<feature type="region of interest" description="Disordered" evidence="1">
    <location>
        <begin position="956"/>
        <end position="975"/>
    </location>
</feature>
<dbReference type="InterPro" id="IPR017438">
    <property type="entry name" value="ATP-NAD_kinase_N"/>
</dbReference>
<dbReference type="GO" id="GO:0046512">
    <property type="term" value="P:sphingosine biosynthetic process"/>
    <property type="evidence" value="ECO:0007669"/>
    <property type="project" value="TreeGrafter"/>
</dbReference>
<dbReference type="PANTHER" id="PTHR12358">
    <property type="entry name" value="SPHINGOSINE KINASE"/>
    <property type="match status" value="1"/>
</dbReference>
<dbReference type="SUPFAM" id="SSF111331">
    <property type="entry name" value="NAD kinase/diacylglycerol kinase-like"/>
    <property type="match status" value="1"/>
</dbReference>